<dbReference type="GO" id="GO:0003677">
    <property type="term" value="F:DNA binding"/>
    <property type="evidence" value="ECO:0007669"/>
    <property type="project" value="UniProtKB-UniRule"/>
</dbReference>
<organism evidence="7 8">
    <name type="scientific">Araneus ventricosus</name>
    <name type="common">Orbweaver spider</name>
    <name type="synonym">Epeira ventricosa</name>
    <dbReference type="NCBI Taxonomy" id="182803"/>
    <lineage>
        <taxon>Eukaryota</taxon>
        <taxon>Metazoa</taxon>
        <taxon>Ecdysozoa</taxon>
        <taxon>Arthropoda</taxon>
        <taxon>Chelicerata</taxon>
        <taxon>Arachnida</taxon>
        <taxon>Araneae</taxon>
        <taxon>Araneomorphae</taxon>
        <taxon>Entelegynae</taxon>
        <taxon>Araneoidea</taxon>
        <taxon>Araneidae</taxon>
        <taxon>Araneus</taxon>
    </lineage>
</organism>
<dbReference type="Pfam" id="PF05485">
    <property type="entry name" value="THAP"/>
    <property type="match status" value="1"/>
</dbReference>
<dbReference type="SUPFAM" id="SSF57716">
    <property type="entry name" value="Glucocorticoid receptor-like (DNA-binding domain)"/>
    <property type="match status" value="1"/>
</dbReference>
<dbReference type="OrthoDB" id="6428047at2759"/>
<keyword evidence="3" id="KW-0862">Zinc</keyword>
<evidence type="ECO:0000256" key="1">
    <source>
        <dbReference type="ARBA" id="ARBA00022723"/>
    </source>
</evidence>
<reference evidence="7 8" key="1">
    <citation type="journal article" date="2019" name="Sci. Rep.">
        <title>Orb-weaving spider Araneus ventricosus genome elucidates the spidroin gene catalogue.</title>
        <authorList>
            <person name="Kono N."/>
            <person name="Nakamura H."/>
            <person name="Ohtoshi R."/>
            <person name="Moran D.A.P."/>
            <person name="Shinohara A."/>
            <person name="Yoshida Y."/>
            <person name="Fujiwara M."/>
            <person name="Mori M."/>
            <person name="Tomita M."/>
            <person name="Arakawa K."/>
        </authorList>
    </citation>
    <scope>NUCLEOTIDE SEQUENCE [LARGE SCALE GENOMIC DNA]</scope>
</reference>
<dbReference type="AlphaFoldDB" id="A0A4Y2K2W8"/>
<evidence type="ECO:0000256" key="2">
    <source>
        <dbReference type="ARBA" id="ARBA00022771"/>
    </source>
</evidence>
<comment type="caution">
    <text evidence="7">The sequence shown here is derived from an EMBL/GenBank/DDBJ whole genome shotgun (WGS) entry which is preliminary data.</text>
</comment>
<sequence length="123" mass="13672">MPTCCAVGCSNNAKSDFKLYRLPVGNRNAEKRKQWLHRIGRDNWIPNENSRLCEAVMDSGKVLASVPGSKLDFTEGRRVCGVSMPATQRDLQMAEEVSLAAKSPIMEHLACPKTQLQDFAMDC</sequence>
<name>A0A4Y2K2W8_ARAVE</name>
<dbReference type="InterPro" id="IPR006612">
    <property type="entry name" value="THAP_Znf"/>
</dbReference>
<dbReference type="EMBL" id="BGPR01004170">
    <property type="protein sequence ID" value="GBM96720.1"/>
    <property type="molecule type" value="Genomic_DNA"/>
</dbReference>
<keyword evidence="8" id="KW-1185">Reference proteome</keyword>
<dbReference type="Proteomes" id="UP000499080">
    <property type="component" value="Unassembled WGS sequence"/>
</dbReference>
<keyword evidence="2 5" id="KW-0863">Zinc-finger</keyword>
<keyword evidence="4 5" id="KW-0238">DNA-binding</keyword>
<evidence type="ECO:0000313" key="8">
    <source>
        <dbReference type="Proteomes" id="UP000499080"/>
    </source>
</evidence>
<gene>
    <name evidence="7" type="ORF">AVEN_79649_1</name>
</gene>
<dbReference type="PROSITE" id="PS50950">
    <property type="entry name" value="ZF_THAP"/>
    <property type="match status" value="1"/>
</dbReference>
<protein>
    <recommendedName>
        <fullName evidence="6">THAP-type domain-containing protein</fullName>
    </recommendedName>
</protein>
<proteinExistence type="predicted"/>
<evidence type="ECO:0000256" key="5">
    <source>
        <dbReference type="PROSITE-ProRule" id="PRU00309"/>
    </source>
</evidence>
<evidence type="ECO:0000313" key="7">
    <source>
        <dbReference type="EMBL" id="GBM96720.1"/>
    </source>
</evidence>
<feature type="domain" description="THAP-type" evidence="6">
    <location>
        <begin position="1"/>
        <end position="88"/>
    </location>
</feature>
<dbReference type="GO" id="GO:0008270">
    <property type="term" value="F:zinc ion binding"/>
    <property type="evidence" value="ECO:0007669"/>
    <property type="project" value="UniProtKB-KW"/>
</dbReference>
<evidence type="ECO:0000259" key="6">
    <source>
        <dbReference type="PROSITE" id="PS50950"/>
    </source>
</evidence>
<evidence type="ECO:0000256" key="3">
    <source>
        <dbReference type="ARBA" id="ARBA00022833"/>
    </source>
</evidence>
<evidence type="ECO:0000256" key="4">
    <source>
        <dbReference type="ARBA" id="ARBA00023125"/>
    </source>
</evidence>
<accession>A0A4Y2K2W8</accession>
<keyword evidence="1" id="KW-0479">Metal-binding</keyword>